<evidence type="ECO:0000313" key="7">
    <source>
        <dbReference type="Proteomes" id="UP001595722"/>
    </source>
</evidence>
<evidence type="ECO:0000313" key="6">
    <source>
        <dbReference type="EMBL" id="MFC3680100.1"/>
    </source>
</evidence>
<name>A0ABV7VRE3_9GAMM</name>
<keyword evidence="7" id="KW-1185">Reference proteome</keyword>
<organism evidence="6 7">
    <name type="scientific">Bacterioplanoides pacificum</name>
    <dbReference type="NCBI Taxonomy" id="1171596"/>
    <lineage>
        <taxon>Bacteria</taxon>
        <taxon>Pseudomonadati</taxon>
        <taxon>Pseudomonadota</taxon>
        <taxon>Gammaproteobacteria</taxon>
        <taxon>Oceanospirillales</taxon>
        <taxon>Oceanospirillaceae</taxon>
        <taxon>Bacterioplanoides</taxon>
    </lineage>
</organism>
<feature type="domain" description="Calx-beta" evidence="5">
    <location>
        <begin position="151"/>
        <end position="240"/>
    </location>
</feature>
<feature type="domain" description="Calx-beta" evidence="5">
    <location>
        <begin position="53"/>
        <end position="123"/>
    </location>
</feature>
<reference evidence="7" key="1">
    <citation type="journal article" date="2019" name="Int. J. Syst. Evol. Microbiol.">
        <title>The Global Catalogue of Microorganisms (GCM) 10K type strain sequencing project: providing services to taxonomists for standard genome sequencing and annotation.</title>
        <authorList>
            <consortium name="The Broad Institute Genomics Platform"/>
            <consortium name="The Broad Institute Genome Sequencing Center for Infectious Disease"/>
            <person name="Wu L."/>
            <person name="Ma J."/>
        </authorList>
    </citation>
    <scope>NUCLEOTIDE SEQUENCE [LARGE SCALE GENOMIC DNA]</scope>
    <source>
        <strain evidence="7">KCTC 42424</strain>
    </source>
</reference>
<evidence type="ECO:0000256" key="4">
    <source>
        <dbReference type="ARBA" id="ARBA00023065"/>
    </source>
</evidence>
<feature type="domain" description="Calx-beta" evidence="5">
    <location>
        <begin position="1164"/>
        <end position="1192"/>
    </location>
</feature>
<accession>A0ABV7VRE3</accession>
<keyword evidence="3" id="KW-0106">Calcium</keyword>
<dbReference type="RefSeq" id="WP_376865944.1">
    <property type="nucleotide sequence ID" value="NZ_JBHRYB010000005.1"/>
</dbReference>
<keyword evidence="4" id="KW-0813">Transport</keyword>
<proteinExistence type="predicted"/>
<protein>
    <submittedName>
        <fullName evidence="6">Calx-beta domain-containing protein</fullName>
    </submittedName>
</protein>
<dbReference type="Proteomes" id="UP001595722">
    <property type="component" value="Unassembled WGS sequence"/>
</dbReference>
<keyword evidence="4" id="KW-0406">Ion transport</keyword>
<feature type="domain" description="Calx-beta" evidence="5">
    <location>
        <begin position="326"/>
        <end position="371"/>
    </location>
</feature>
<evidence type="ECO:0000256" key="3">
    <source>
        <dbReference type="ARBA" id="ARBA00022837"/>
    </source>
</evidence>
<dbReference type="InterPro" id="IPR051171">
    <property type="entry name" value="CaCA"/>
</dbReference>
<keyword evidence="2" id="KW-0677">Repeat</keyword>
<sequence length="2111" mass="229110">MSWPCREKLLLLWMMVILLPSCGGSGSGRVTDDPAVISNGHSEVVEGNQNSAEIVLTFVAQRSGKISYQTFDLEAVEDSDFLPLSGSYSVQAGKEYAVVVEVLADTRVEADERFGVLLSDENGSEIATLYGKILNDDFPRFSVADAETTEVDFGSSKLIFTVTLSENTIDDFPLHVSTLAQQGIGVAEADQDYTVVDSQITFTRNMLSQDVVVMVVGDSLVEPDEVMTLQVSHSSLVREASGLIRTDDVPGQDGYPTFEINGGKSQTVAESAEEKDAQGYSVYQIPFVVDNNFSGEVSEPFELFYQLRQAENRSEHEAAGVSLAGAEDYDDTPRGVIITPGTSVYQATVRIKDDNELEGTEVVQLQLLNDQGAEFGATSLYIRDNESPRFQVSSADDISDDLAFWEGTGTNRNLEVNIAYQEQTNGAEADYFYVLYTDGKKSDFNDFDSPASETEISRERITISSEMAASIHLPISADSDVEANEVFYLQLLDEFQNELVDENGLPLIYELTIVNDDLPRVSWYQRGIEDVSQPISELVISEGEAAVTLYLQLEDDSGQYASALQHFDVVIAAQVPDSDQLNNCSWVSKTVLTLDEDFSLSNNDALAKGESRIAVTFDINDDELVECDERSIVSASLQSRYGALNSTAGHADLLLTVQNNDTAQVTVNGFSEIEDAASHAFDLSLNAGVTVKLKYKLLFNGTDDNDFSDVQVPKPELDASAGEWHELILAPQNSGLPQAEVALAVERDSLVELNEEVTLLLQFDHVAEDFPVRMSICPVGQSCVDAGQPVDDDYASVAGTLVNDDRLTIWRNESPYIRDGNHISGSETNLSGLQPMSFLVEGMLAANFPPVTISPSTEVCSANKCTTKDKDFQEVAVNLELNPDGSVKPFSVSYFIQDQLVEPEEKGAVSLRLAIDGIADDDRALYISGEMAAQDLRFSYEVNDDDVISPDLTLTNNAGDEPASLSVTETLTLKLNGRIADNVDDLVLVLSAECDNCGNEGQDFNSGLGNSGDDSEVELSAKEGELDRENHFYDMEILSDNVVEPDETITYRLSLKAGSNARYLNSKTGVIDEVSYVIRKNGKLSPAVSLSETEIEEGPGKALTVTIDLGGNRVGSNITDMIFELTSVCSGGCDSHAGSGEDDYSDDVPMSINLAGIPYNPSYKITILNDNLTEPTERFTYKLALASNGNASYLASDIVDKFAISFADFTLKDDDKLKPRVYFRHHSAAAENSEASPELIFKPGGLIADNVVKEDLTFVVVGECSGCGKNVNDDYSESSDAVKRFDYTREKPLLSLVIKDDSVVEPDEEITYTLHLAAGSDSDYLHESVTEAEIATASYTIKNNDLIKPLIEFSKSSGLESDTKLALKLSLSDQEDLTIGDNVENLKMKLVPSCGNGSIGCGSNFDDDDSDSSHVDIDLKGVGHSHDITLKIEDDSVVEPDEIITYTLQLADATGSVYLDKSVTETEVETEIATASYTIKNNDLIKPLIKFSKSSGPESDTELALSLSDQKGLTIGDNVNNLNMKLVPSCGNGSIGCGSNFDDDDSDSSHVDIDLGDDITLKIADDSVVEPDEIITYTLQLADATGSVYLDKSVTETEAEAETEIATASYTIKNNDLIKPLIKFSKSSGPESDTELALSLSDQKGLTIGDNVENLKMKLVPSCDNGSIGCGSNFDDDDSDSSHVDIDLKGVGHSHDITLKIEDDSVVEPDEKITYTLKLADATGSVYLDKSVTETEAETETETETEAEIATASYTIKNNDFVTISYVGGSRAVLESTSETQPLALEVCIPDEGSVSDEAKESDFTARAQELSVLSQGMASGVEERLSSATLGQDYWLSDSNDTSSNSVELKLLKFEFGSDNCYLKELVNFKDDALLERNEWFNINVTQSDLCEGGNCFGYGMPVPASSYESGDFNDEGLFVIVNDDDVISAVDSGLSRCLIINSDVAAVDCDADGNIPLHDAQVVFPERSFTFVTNDGEPVPPIRPVDDGSTPPSIGTEEYPCLHDSNTGYMWAISKEENVPIEVCGYRTDPEGYRWQRPSVADFLNLLDLSTPDAAPLSLNGYFITADECLVDGKWVVDADNGLTYCHNEASPGTVPFGPSDLKTMYVYH</sequence>
<dbReference type="PANTHER" id="PTHR11878:SF65">
    <property type="entry name" value="NA_CA-EXCHANGE PROTEIN, ISOFORM G"/>
    <property type="match status" value="1"/>
</dbReference>
<dbReference type="PANTHER" id="PTHR11878">
    <property type="entry name" value="SODIUM/CALCIUM EXCHANGER"/>
    <property type="match status" value="1"/>
</dbReference>
<evidence type="ECO:0000256" key="1">
    <source>
        <dbReference type="ARBA" id="ARBA00022729"/>
    </source>
</evidence>
<dbReference type="InterPro" id="IPR038081">
    <property type="entry name" value="CalX-like_sf"/>
</dbReference>
<gene>
    <name evidence="6" type="ORF">ACFOMG_08265</name>
</gene>
<dbReference type="Gene3D" id="2.60.40.2030">
    <property type="match status" value="3"/>
</dbReference>
<evidence type="ECO:0000256" key="2">
    <source>
        <dbReference type="ARBA" id="ARBA00022737"/>
    </source>
</evidence>
<evidence type="ECO:0000259" key="5">
    <source>
        <dbReference type="Pfam" id="PF03160"/>
    </source>
</evidence>
<dbReference type="Pfam" id="PF03160">
    <property type="entry name" value="Calx-beta"/>
    <property type="match status" value="4"/>
</dbReference>
<comment type="caution">
    <text evidence="6">The sequence shown here is derived from an EMBL/GenBank/DDBJ whole genome shotgun (WGS) entry which is preliminary data.</text>
</comment>
<keyword evidence="1" id="KW-0732">Signal</keyword>
<dbReference type="InterPro" id="IPR003644">
    <property type="entry name" value="Calx_beta"/>
</dbReference>
<dbReference type="EMBL" id="JBHRYB010000005">
    <property type="protein sequence ID" value="MFC3680100.1"/>
    <property type="molecule type" value="Genomic_DNA"/>
</dbReference>
<dbReference type="SUPFAM" id="SSF141072">
    <property type="entry name" value="CalX-like"/>
    <property type="match status" value="3"/>
</dbReference>